<evidence type="ECO:0000313" key="2">
    <source>
        <dbReference type="EMBL" id="CAG8635160.1"/>
    </source>
</evidence>
<accession>A0A9N9DCR2</accession>
<name>A0A9N9DCR2_9GLOM</name>
<keyword evidence="3" id="KW-1185">Reference proteome</keyword>
<comment type="caution">
    <text evidence="2">The sequence shown here is derived from an EMBL/GenBank/DDBJ whole genome shotgun (WGS) entry which is preliminary data.</text>
</comment>
<evidence type="ECO:0000313" key="3">
    <source>
        <dbReference type="Proteomes" id="UP000789342"/>
    </source>
</evidence>
<organism evidence="2 3">
    <name type="scientific">Acaulospora morrowiae</name>
    <dbReference type="NCBI Taxonomy" id="94023"/>
    <lineage>
        <taxon>Eukaryota</taxon>
        <taxon>Fungi</taxon>
        <taxon>Fungi incertae sedis</taxon>
        <taxon>Mucoromycota</taxon>
        <taxon>Glomeromycotina</taxon>
        <taxon>Glomeromycetes</taxon>
        <taxon>Diversisporales</taxon>
        <taxon>Acaulosporaceae</taxon>
        <taxon>Acaulospora</taxon>
    </lineage>
</organism>
<proteinExistence type="predicted"/>
<dbReference type="Proteomes" id="UP000789342">
    <property type="component" value="Unassembled WGS sequence"/>
</dbReference>
<feature type="region of interest" description="Disordered" evidence="1">
    <location>
        <begin position="26"/>
        <end position="45"/>
    </location>
</feature>
<protein>
    <submittedName>
        <fullName evidence="2">1589_t:CDS:1</fullName>
    </submittedName>
</protein>
<dbReference type="EMBL" id="CAJVPV010008834">
    <property type="protein sequence ID" value="CAG8635160.1"/>
    <property type="molecule type" value="Genomic_DNA"/>
</dbReference>
<reference evidence="2" key="1">
    <citation type="submission" date="2021-06" db="EMBL/GenBank/DDBJ databases">
        <authorList>
            <person name="Kallberg Y."/>
            <person name="Tangrot J."/>
            <person name="Rosling A."/>
        </authorList>
    </citation>
    <scope>NUCLEOTIDE SEQUENCE</scope>
    <source>
        <strain evidence="2">CL551</strain>
    </source>
</reference>
<gene>
    <name evidence="2" type="ORF">AMORRO_LOCUS9271</name>
</gene>
<evidence type="ECO:0000256" key="1">
    <source>
        <dbReference type="SAM" id="MobiDB-lite"/>
    </source>
</evidence>
<dbReference type="AlphaFoldDB" id="A0A9N9DCR2"/>
<sequence>MTTKQEEVNEDLKEMTISHLSEILEEHPNKNKAQVAEDDQRNDVMKSTYDRAQITESIRMLDKRNDEARELTSKLEDDGLVQDIGKKHYQEKETNQLKDVSTNDKSQREVNHVEKINEAIQEIDAMIRNQELIHNEILVIHDSPNSCEKMIITNDKAIVPKIISGQIKVENKTEKENKSVISYE</sequence>